<dbReference type="eggNOG" id="COG0582">
    <property type="taxonomic scope" value="Bacteria"/>
</dbReference>
<dbReference type="OrthoDB" id="4326943at2"/>
<dbReference type="Gene3D" id="1.10.443.10">
    <property type="entry name" value="Intergrase catalytic core"/>
    <property type="match status" value="1"/>
</dbReference>
<dbReference type="PANTHER" id="PTHR30349:SF91">
    <property type="entry name" value="INTA PROTEIN"/>
    <property type="match status" value="1"/>
</dbReference>
<dbReference type="GO" id="GO:0006310">
    <property type="term" value="P:DNA recombination"/>
    <property type="evidence" value="ECO:0007669"/>
    <property type="project" value="UniProtKB-KW"/>
</dbReference>
<dbReference type="AlphaFoldDB" id="D0LE40"/>
<dbReference type="GO" id="GO:0015074">
    <property type="term" value="P:DNA integration"/>
    <property type="evidence" value="ECO:0007669"/>
    <property type="project" value="InterPro"/>
</dbReference>
<feature type="domain" description="Tyr recombinase" evidence="3">
    <location>
        <begin position="260"/>
        <end position="454"/>
    </location>
</feature>
<dbReference type="PROSITE" id="PS51898">
    <property type="entry name" value="TYR_RECOMBINASE"/>
    <property type="match status" value="1"/>
</dbReference>
<dbReference type="InterPro" id="IPR050090">
    <property type="entry name" value="Tyrosine_recombinase_XerCD"/>
</dbReference>
<dbReference type="Pfam" id="PF00589">
    <property type="entry name" value="Phage_integrase"/>
    <property type="match status" value="1"/>
</dbReference>
<evidence type="ECO:0000256" key="1">
    <source>
        <dbReference type="ARBA" id="ARBA00023125"/>
    </source>
</evidence>
<dbReference type="RefSeq" id="WP_012835146.1">
    <property type="nucleotide sequence ID" value="NC_013441.1"/>
</dbReference>
<keyword evidence="2" id="KW-0233">DNA recombination</keyword>
<evidence type="ECO:0000256" key="2">
    <source>
        <dbReference type="ARBA" id="ARBA00023172"/>
    </source>
</evidence>
<dbReference type="InterPro" id="IPR013762">
    <property type="entry name" value="Integrase-like_cat_sf"/>
</dbReference>
<dbReference type="SUPFAM" id="SSF56349">
    <property type="entry name" value="DNA breaking-rejoining enzymes"/>
    <property type="match status" value="1"/>
</dbReference>
<proteinExistence type="predicted"/>
<keyword evidence="5" id="KW-1185">Reference proteome</keyword>
<dbReference type="GO" id="GO:0003677">
    <property type="term" value="F:DNA binding"/>
    <property type="evidence" value="ECO:0007669"/>
    <property type="project" value="UniProtKB-KW"/>
</dbReference>
<organism evidence="4 5">
    <name type="scientific">Gordonia bronchialis (strain ATCC 25592 / DSM 43247 / BCRC 13721 / JCM 3198 / KCTC 3076 / NBRC 16047 / NCTC 10667)</name>
    <name type="common">Rhodococcus bronchialis</name>
    <dbReference type="NCBI Taxonomy" id="526226"/>
    <lineage>
        <taxon>Bacteria</taxon>
        <taxon>Bacillati</taxon>
        <taxon>Actinomycetota</taxon>
        <taxon>Actinomycetes</taxon>
        <taxon>Mycobacteriales</taxon>
        <taxon>Gordoniaceae</taxon>
        <taxon>Gordonia</taxon>
    </lineage>
</organism>
<dbReference type="PANTHER" id="PTHR30349">
    <property type="entry name" value="PHAGE INTEGRASE-RELATED"/>
    <property type="match status" value="1"/>
</dbReference>
<gene>
    <name evidence="4" type="ordered locus">Gbro_3437</name>
</gene>
<name>D0LE40_GORB4</name>
<sequence>MSTESTRKRRAEPISKRTASNGAVSYEFRVDVGAKPDGSRDRRRFTYRTLAEARREYRRITTEVAAGTYSKPTTMTVDEACDAWLAGRRGVRPVTLEGYATSLKPVRRFLGGKKVQALTKDDGDALVSWMLTGGRQSVKHTVPHSLPSRIVALVEKHPEGITAAQIAAAFPGQDTATRLSDLAQRGRVIRLRRAVYGPAEPHETNDEPRGGVKPVTVRSTLTVFTMVVKSYVDQGVLPRNVIALVERPADPIGETDDEVVTAKSWALTDAEAFRAAVANHRLYACWLLSIYGMRRSEVLGLRWSAIEGDVLHIRRGRVALDSGRTDEGLPKSRRSRRDLPLPADVVAALQALKRRQKAEALALGTGWDEDQLVATREDGAPVSPEWWSDEFQRIRERAGLRRIQLKGLRNTSVSLMLDRGLPVHVVAAWHGHSPAMSLAVYADAKADELRAAGGSLFG</sequence>
<protein>
    <submittedName>
        <fullName evidence="4">Integrase family protein</fullName>
    </submittedName>
</protein>
<dbReference type="InterPro" id="IPR002104">
    <property type="entry name" value="Integrase_catalytic"/>
</dbReference>
<dbReference type="KEGG" id="gbr:Gbro_3437"/>
<dbReference type="InterPro" id="IPR010998">
    <property type="entry name" value="Integrase_recombinase_N"/>
</dbReference>
<reference evidence="5" key="1">
    <citation type="submission" date="2009-10" db="EMBL/GenBank/DDBJ databases">
        <title>The complete chromosome of Gordonia bronchialis DSM 43247.</title>
        <authorList>
            <consortium name="US DOE Joint Genome Institute (JGI-PGF)"/>
            <person name="Lucas S."/>
            <person name="Copeland A."/>
            <person name="Lapidus A."/>
            <person name="Glavina del Rio T."/>
            <person name="Dalin E."/>
            <person name="Tice H."/>
            <person name="Bruce D."/>
            <person name="Goodwin L."/>
            <person name="Pitluck S."/>
            <person name="Kyrpides N."/>
            <person name="Mavromatis K."/>
            <person name="Ivanova N."/>
            <person name="Ovchinnikova G."/>
            <person name="Saunders E."/>
            <person name="Brettin T."/>
            <person name="Detter J.C."/>
            <person name="Han C."/>
            <person name="Larimer F."/>
            <person name="Land M."/>
            <person name="Hauser L."/>
            <person name="Markowitz V."/>
            <person name="Cheng J.-F."/>
            <person name="Hugenholtz P."/>
            <person name="Woyke T."/>
            <person name="Wu D."/>
            <person name="Jando M."/>
            <person name="Schneider S."/>
            <person name="Goeker M."/>
            <person name="Klenk H.-P."/>
            <person name="Eisen J.A."/>
        </authorList>
    </citation>
    <scope>NUCLEOTIDE SEQUENCE [LARGE SCALE GENOMIC DNA]</scope>
    <source>
        <strain evidence="5">ATCC 25592 / DSM 43247 / BCRC 13721 / JCM 3198 / KCTC 3076 / NBRC 16047 / NCTC 10667</strain>
    </source>
</reference>
<evidence type="ECO:0000313" key="5">
    <source>
        <dbReference type="Proteomes" id="UP000001219"/>
    </source>
</evidence>
<dbReference type="STRING" id="526226.Gbro_3437"/>
<dbReference type="CDD" id="cd01189">
    <property type="entry name" value="INT_ICEBs1_C_like"/>
    <property type="match status" value="1"/>
</dbReference>
<dbReference type="HOGENOM" id="CLU_027562_17_1_11"/>
<accession>D0LE40</accession>
<dbReference type="Proteomes" id="UP000001219">
    <property type="component" value="Chromosome"/>
</dbReference>
<dbReference type="InterPro" id="IPR011010">
    <property type="entry name" value="DNA_brk_join_enz"/>
</dbReference>
<keyword evidence="1" id="KW-0238">DNA-binding</keyword>
<dbReference type="Gene3D" id="1.10.150.130">
    <property type="match status" value="1"/>
</dbReference>
<reference evidence="4 5" key="2">
    <citation type="journal article" date="2010" name="Stand. Genomic Sci.">
        <title>Complete genome sequence of Gordonia bronchialis type strain (3410).</title>
        <authorList>
            <person name="Ivanova N."/>
            <person name="Sikorski J."/>
            <person name="Jando M."/>
            <person name="Lapidus A."/>
            <person name="Nolan M."/>
            <person name="Lucas S."/>
            <person name="Del Rio T.G."/>
            <person name="Tice H."/>
            <person name="Copeland A."/>
            <person name="Cheng J.F."/>
            <person name="Chen F."/>
            <person name="Bruce D."/>
            <person name="Goodwin L."/>
            <person name="Pitluck S."/>
            <person name="Mavromatis K."/>
            <person name="Ovchinnikova G."/>
            <person name="Pati A."/>
            <person name="Chen A."/>
            <person name="Palaniappan K."/>
            <person name="Land M."/>
            <person name="Hauser L."/>
            <person name="Chang Y.J."/>
            <person name="Jeffries C.D."/>
            <person name="Chain P."/>
            <person name="Saunders E."/>
            <person name="Han C."/>
            <person name="Detter J.C."/>
            <person name="Brettin T."/>
            <person name="Rohde M."/>
            <person name="Goker M."/>
            <person name="Bristow J."/>
            <person name="Eisen J.A."/>
            <person name="Markowitz V."/>
            <person name="Hugenholtz P."/>
            <person name="Klenk H.P."/>
            <person name="Kyrpides N.C."/>
        </authorList>
    </citation>
    <scope>NUCLEOTIDE SEQUENCE [LARGE SCALE GENOMIC DNA]</scope>
    <source>
        <strain evidence="5">ATCC 25592 / DSM 43247 / BCRC 13721 / JCM 3198 / KCTC 3076 / NBRC 16047 / NCTC 10667</strain>
    </source>
</reference>
<evidence type="ECO:0000259" key="3">
    <source>
        <dbReference type="PROSITE" id="PS51898"/>
    </source>
</evidence>
<evidence type="ECO:0000313" key="4">
    <source>
        <dbReference type="EMBL" id="ACY22632.1"/>
    </source>
</evidence>
<dbReference type="EMBL" id="CP001802">
    <property type="protein sequence ID" value="ACY22632.1"/>
    <property type="molecule type" value="Genomic_DNA"/>
</dbReference>